<comment type="similarity">
    <text evidence="2 11">Belongs to the sodium:solute symporter (SSF) (TC 2.A.21) family.</text>
</comment>
<feature type="transmembrane region" description="Helical" evidence="12">
    <location>
        <begin position="47"/>
        <end position="67"/>
    </location>
</feature>
<dbReference type="Proteomes" id="UP000505355">
    <property type="component" value="Chromosome"/>
</dbReference>
<evidence type="ECO:0000256" key="5">
    <source>
        <dbReference type="ARBA" id="ARBA00022692"/>
    </source>
</evidence>
<dbReference type="GO" id="GO:0015293">
    <property type="term" value="F:symporter activity"/>
    <property type="evidence" value="ECO:0007669"/>
    <property type="project" value="TreeGrafter"/>
</dbReference>
<dbReference type="AlphaFoldDB" id="A0A7D4TWF3"/>
<feature type="transmembrane region" description="Helical" evidence="12">
    <location>
        <begin position="475"/>
        <end position="496"/>
    </location>
</feature>
<feature type="transmembrane region" description="Helical" evidence="12">
    <location>
        <begin position="398"/>
        <end position="420"/>
    </location>
</feature>
<keyword evidence="10" id="KW-0739">Sodium transport</keyword>
<dbReference type="InterPro" id="IPR038377">
    <property type="entry name" value="Na/Glc_symporter_sf"/>
</dbReference>
<evidence type="ECO:0000256" key="1">
    <source>
        <dbReference type="ARBA" id="ARBA00004651"/>
    </source>
</evidence>
<evidence type="ECO:0000256" key="7">
    <source>
        <dbReference type="ARBA" id="ARBA00023053"/>
    </source>
</evidence>
<feature type="transmembrane region" description="Helical" evidence="12">
    <location>
        <begin position="325"/>
        <end position="351"/>
    </location>
</feature>
<dbReference type="EMBL" id="CP054139">
    <property type="protein sequence ID" value="QKJ31375.1"/>
    <property type="molecule type" value="Genomic_DNA"/>
</dbReference>
<evidence type="ECO:0000256" key="9">
    <source>
        <dbReference type="ARBA" id="ARBA00023136"/>
    </source>
</evidence>
<evidence type="ECO:0000313" key="13">
    <source>
        <dbReference type="EMBL" id="QKJ31375.1"/>
    </source>
</evidence>
<dbReference type="InterPro" id="IPR001734">
    <property type="entry name" value="Na/solute_symporter"/>
</dbReference>
<dbReference type="GO" id="GO:0005886">
    <property type="term" value="C:plasma membrane"/>
    <property type="evidence" value="ECO:0007669"/>
    <property type="project" value="UniProtKB-SubCell"/>
</dbReference>
<dbReference type="InterPro" id="IPR051163">
    <property type="entry name" value="Sodium:Solute_Symporter_SSF"/>
</dbReference>
<keyword evidence="7" id="KW-0915">Sodium</keyword>
<keyword evidence="3" id="KW-0813">Transport</keyword>
<dbReference type="PANTHER" id="PTHR42985">
    <property type="entry name" value="SODIUM-COUPLED MONOCARBOXYLATE TRANSPORTER"/>
    <property type="match status" value="1"/>
</dbReference>
<reference evidence="13 14" key="1">
    <citation type="submission" date="2020-05" db="EMBL/GenBank/DDBJ databases">
        <title>Mucilaginibacter mali sp. nov.</title>
        <authorList>
            <person name="Kim H.S."/>
            <person name="Lee K.C."/>
            <person name="Suh M.K."/>
            <person name="Kim J.-S."/>
            <person name="Han K.-I."/>
            <person name="Eom M.K."/>
            <person name="Shin Y.K."/>
            <person name="Lee J.-S."/>
        </authorList>
    </citation>
    <scope>NUCLEOTIDE SEQUENCE [LARGE SCALE GENOMIC DNA]</scope>
    <source>
        <strain evidence="13 14">G2-14</strain>
    </source>
</reference>
<feature type="transmembrane region" description="Helical" evidence="12">
    <location>
        <begin position="118"/>
        <end position="145"/>
    </location>
</feature>
<keyword evidence="4" id="KW-1003">Cell membrane</keyword>
<proteinExistence type="inferred from homology"/>
<feature type="transmembrane region" description="Helical" evidence="12">
    <location>
        <begin position="187"/>
        <end position="208"/>
    </location>
</feature>
<feature type="transmembrane region" description="Helical" evidence="12">
    <location>
        <begin position="228"/>
        <end position="247"/>
    </location>
</feature>
<keyword evidence="8" id="KW-0406">Ion transport</keyword>
<dbReference type="KEGG" id="mmab:HQ865_16930"/>
<keyword evidence="5 12" id="KW-0812">Transmembrane</keyword>
<feature type="transmembrane region" description="Helical" evidence="12">
    <location>
        <begin position="268"/>
        <end position="298"/>
    </location>
</feature>
<dbReference type="NCBIfam" id="TIGR00813">
    <property type="entry name" value="sss"/>
    <property type="match status" value="1"/>
</dbReference>
<evidence type="ECO:0000256" key="3">
    <source>
        <dbReference type="ARBA" id="ARBA00022448"/>
    </source>
</evidence>
<feature type="transmembrane region" description="Helical" evidence="12">
    <location>
        <begin position="157"/>
        <end position="180"/>
    </location>
</feature>
<name>A0A7D4TWF3_9SPHI</name>
<evidence type="ECO:0000256" key="10">
    <source>
        <dbReference type="ARBA" id="ARBA00023201"/>
    </source>
</evidence>
<dbReference type="GO" id="GO:0006814">
    <property type="term" value="P:sodium ion transport"/>
    <property type="evidence" value="ECO:0007669"/>
    <property type="project" value="UniProtKB-KW"/>
</dbReference>
<dbReference type="Gene3D" id="1.20.1730.10">
    <property type="entry name" value="Sodium/glucose cotransporter"/>
    <property type="match status" value="1"/>
</dbReference>
<dbReference type="PANTHER" id="PTHR42985:SF40">
    <property type="entry name" value="LD47995P-RELATED"/>
    <property type="match status" value="1"/>
</dbReference>
<keyword evidence="14" id="KW-1185">Reference proteome</keyword>
<evidence type="ECO:0000313" key="14">
    <source>
        <dbReference type="Proteomes" id="UP000505355"/>
    </source>
</evidence>
<feature type="transmembrane region" description="Helical" evidence="12">
    <location>
        <begin position="372"/>
        <end position="392"/>
    </location>
</feature>
<evidence type="ECO:0000256" key="11">
    <source>
        <dbReference type="RuleBase" id="RU362091"/>
    </source>
</evidence>
<feature type="transmembrane region" description="Helical" evidence="12">
    <location>
        <begin position="73"/>
        <end position="97"/>
    </location>
</feature>
<keyword evidence="9 12" id="KW-0472">Membrane</keyword>
<dbReference type="RefSeq" id="WP_173416035.1">
    <property type="nucleotide sequence ID" value="NZ_CP054139.1"/>
</dbReference>
<accession>A0A7D4TWF3</accession>
<protein>
    <submittedName>
        <fullName evidence="13">Sodium:solute symporter</fullName>
    </submittedName>
</protein>
<evidence type="ECO:0000256" key="4">
    <source>
        <dbReference type="ARBA" id="ARBA00022475"/>
    </source>
</evidence>
<feature type="transmembrane region" description="Helical" evidence="12">
    <location>
        <begin position="6"/>
        <end position="26"/>
    </location>
</feature>
<gene>
    <name evidence="13" type="ORF">HQ865_16930</name>
</gene>
<dbReference type="CDD" id="cd11495">
    <property type="entry name" value="SLC5sbd_NIS-like_u3"/>
    <property type="match status" value="1"/>
</dbReference>
<comment type="subcellular location">
    <subcellularLocation>
        <location evidence="1">Cell membrane</location>
        <topology evidence="1">Multi-pass membrane protein</topology>
    </subcellularLocation>
</comment>
<evidence type="ECO:0000256" key="8">
    <source>
        <dbReference type="ARBA" id="ARBA00023065"/>
    </source>
</evidence>
<evidence type="ECO:0000256" key="2">
    <source>
        <dbReference type="ARBA" id="ARBA00006434"/>
    </source>
</evidence>
<keyword evidence="6 12" id="KW-1133">Transmembrane helix</keyword>
<organism evidence="13 14">
    <name type="scientific">Mucilaginibacter mali</name>
    <dbReference type="NCBI Taxonomy" id="2740462"/>
    <lineage>
        <taxon>Bacteria</taxon>
        <taxon>Pseudomonadati</taxon>
        <taxon>Bacteroidota</taxon>
        <taxon>Sphingobacteriia</taxon>
        <taxon>Sphingobacteriales</taxon>
        <taxon>Sphingobacteriaceae</taxon>
        <taxon>Mucilaginibacter</taxon>
    </lineage>
</organism>
<evidence type="ECO:0000256" key="12">
    <source>
        <dbReference type="SAM" id="Phobius"/>
    </source>
</evidence>
<dbReference type="Pfam" id="PF00474">
    <property type="entry name" value="SSF"/>
    <property type="match status" value="1"/>
</dbReference>
<dbReference type="PROSITE" id="PS50283">
    <property type="entry name" value="NA_SOLUT_SYMP_3"/>
    <property type="match status" value="1"/>
</dbReference>
<feature type="transmembrane region" description="Helical" evidence="12">
    <location>
        <begin position="432"/>
        <end position="455"/>
    </location>
</feature>
<sequence length="525" mass="57671">MQHQTLHLIDYIIIALALATSLTIGLRFSKGQNSTGKYFVARGSLPAWAIGMSLMATLISSVTFLAYPGEGFASNWILLVQGLMVPVVLLCMVWFVVPLYRKVIGVSTYEYFEKRFGLFARFYSSVGFVLTHFSKMGTVFFLLALALSNMTNTNTYAIIWIIGFVIIVITLIGGIEAVIWADVVQGFLLIAGGIASFLIIIFSIKGGLPELWHVATINHKNNFGPYTWNFKKLTFVVMVINGLFYAIQKYGTDQTMVQRYLSAKTDKSAIRASLLGVALTVPLWALFMFIGTALFVFYQQHPLPAGMKDDAVFPYFIMTELPPGVVGLILAALISAAISSLGADLNCLSAIGVEDYYKKFKPGKSDKTYLKAGRWIVVLAGIGAIMIATLYLQVGGEGALGIVFTLYAIFSGGIVGIFLLGLFSARANRQGLTIGIIACVIFTAWAFLTSTKIGLGDDKHILLNLGHYNFNQHKYMLGVYSHFVVIIVGYLASLFFPKPVLDKNLLYSGWLEAKRANKLQEKANA</sequence>
<evidence type="ECO:0000256" key="6">
    <source>
        <dbReference type="ARBA" id="ARBA00022989"/>
    </source>
</evidence>